<keyword evidence="6" id="KW-0411">Iron-sulfur</keyword>
<keyword evidence="2" id="KW-0001">2Fe-2S</keyword>
<dbReference type="Pfam" id="PF00111">
    <property type="entry name" value="Fer2"/>
    <property type="match status" value="1"/>
</dbReference>
<dbReference type="InterPro" id="IPR017927">
    <property type="entry name" value="FAD-bd_FR_type"/>
</dbReference>
<dbReference type="RefSeq" id="WP_009517276.1">
    <property type="nucleotide sequence ID" value="NZ_CCAE010000003.1"/>
</dbReference>
<dbReference type="EMBL" id="CCAE010000003">
    <property type="protein sequence ID" value="CDN86373.1"/>
    <property type="molecule type" value="Genomic_DNA"/>
</dbReference>
<dbReference type="PANTHER" id="PTHR47354">
    <property type="entry name" value="NADH OXIDOREDUCTASE HCR"/>
    <property type="match status" value="1"/>
</dbReference>
<gene>
    <name evidence="9" type="primary">sadC</name>
    <name evidence="9" type="ORF">BN948_00774</name>
</gene>
<evidence type="ECO:0000259" key="8">
    <source>
        <dbReference type="PROSITE" id="PS51384"/>
    </source>
</evidence>
<dbReference type="PROSITE" id="PS51085">
    <property type="entry name" value="2FE2S_FER_2"/>
    <property type="match status" value="1"/>
</dbReference>
<dbReference type="PROSITE" id="PS51384">
    <property type="entry name" value="FAD_FR"/>
    <property type="match status" value="1"/>
</dbReference>
<dbReference type="SUPFAM" id="SSF52343">
    <property type="entry name" value="Ferredoxin reductase-like, C-terminal NADP-linked domain"/>
    <property type="match status" value="1"/>
</dbReference>
<evidence type="ECO:0000256" key="1">
    <source>
        <dbReference type="ARBA" id="ARBA00022630"/>
    </source>
</evidence>
<dbReference type="CDD" id="cd00207">
    <property type="entry name" value="fer2"/>
    <property type="match status" value="1"/>
</dbReference>
<name>A0A1L1PE79_HYDIT</name>
<keyword evidence="1" id="KW-0285">Flavoprotein</keyword>
<dbReference type="GO" id="GO:0046872">
    <property type="term" value="F:metal ion binding"/>
    <property type="evidence" value="ECO:0007669"/>
    <property type="project" value="UniProtKB-KW"/>
</dbReference>
<dbReference type="PROSITE" id="PS00197">
    <property type="entry name" value="2FE2S_FER_1"/>
    <property type="match status" value="1"/>
</dbReference>
<evidence type="ECO:0000256" key="2">
    <source>
        <dbReference type="ARBA" id="ARBA00022714"/>
    </source>
</evidence>
<protein>
    <submittedName>
        <fullName evidence="9">Putative 4-aminobenzenesulfonate 3,4-dioxygenase reductase</fullName>
    </submittedName>
</protein>
<dbReference type="SUPFAM" id="SSF63380">
    <property type="entry name" value="Riboflavin synthase domain-like"/>
    <property type="match status" value="1"/>
</dbReference>
<feature type="domain" description="FAD-binding FR-type" evidence="8">
    <location>
        <begin position="1"/>
        <end position="103"/>
    </location>
</feature>
<reference evidence="10" key="1">
    <citation type="submission" date="2014-02" db="EMBL/GenBank/DDBJ databases">
        <authorList>
            <person name="Gan H."/>
        </authorList>
    </citation>
    <scope>NUCLEOTIDE SEQUENCE [LARGE SCALE GENOMIC DNA]</scope>
    <source>
        <strain evidence="10">S1</strain>
    </source>
</reference>
<dbReference type="Gene3D" id="2.40.30.10">
    <property type="entry name" value="Translation factors"/>
    <property type="match status" value="1"/>
</dbReference>
<dbReference type="InterPro" id="IPR012675">
    <property type="entry name" value="Beta-grasp_dom_sf"/>
</dbReference>
<dbReference type="InterPro" id="IPR001041">
    <property type="entry name" value="2Fe-2S_ferredoxin-type"/>
</dbReference>
<keyword evidence="4" id="KW-0560">Oxidoreductase</keyword>
<dbReference type="InterPro" id="IPR036010">
    <property type="entry name" value="2Fe-2S_ferredoxin-like_sf"/>
</dbReference>
<dbReference type="PANTHER" id="PTHR47354:SF1">
    <property type="entry name" value="CARNITINE MONOOXYGENASE REDUCTASE SUBUNIT"/>
    <property type="match status" value="1"/>
</dbReference>
<keyword evidence="3" id="KW-0479">Metal-binding</keyword>
<dbReference type="InterPro" id="IPR050415">
    <property type="entry name" value="MRET"/>
</dbReference>
<evidence type="ECO:0000256" key="6">
    <source>
        <dbReference type="ARBA" id="ARBA00023014"/>
    </source>
</evidence>
<dbReference type="InterPro" id="IPR039261">
    <property type="entry name" value="FNR_nucleotide-bd"/>
</dbReference>
<dbReference type="GO" id="GO:0051537">
    <property type="term" value="F:2 iron, 2 sulfur cluster binding"/>
    <property type="evidence" value="ECO:0007669"/>
    <property type="project" value="UniProtKB-KW"/>
</dbReference>
<keyword evidence="10" id="KW-1185">Reference proteome</keyword>
<keyword evidence="9" id="KW-0223">Dioxygenase</keyword>
<dbReference type="PRINTS" id="PR00409">
    <property type="entry name" value="PHDIOXRDTASE"/>
</dbReference>
<dbReference type="InterPro" id="IPR017938">
    <property type="entry name" value="Riboflavin_synthase-like_b-brl"/>
</dbReference>
<dbReference type="InterPro" id="IPR006058">
    <property type="entry name" value="2Fe2S_fd_BS"/>
</dbReference>
<accession>A0A1L1PE79</accession>
<dbReference type="SUPFAM" id="SSF54292">
    <property type="entry name" value="2Fe-2S ferredoxin-like"/>
    <property type="match status" value="1"/>
</dbReference>
<proteinExistence type="predicted"/>
<dbReference type="Gene3D" id="3.10.20.30">
    <property type="match status" value="1"/>
</dbReference>
<evidence type="ECO:0000313" key="10">
    <source>
        <dbReference type="Proteomes" id="UP000028878"/>
    </source>
</evidence>
<reference evidence="10" key="2">
    <citation type="submission" date="2014-11" db="EMBL/GenBank/DDBJ databases">
        <title>Draft genome sequence of Hydrogenophaga intermedia S1.</title>
        <authorList>
            <person name="Gan H.M."/>
            <person name="Chew T.H."/>
            <person name="Stolz A."/>
        </authorList>
    </citation>
    <scope>NUCLEOTIDE SEQUENCE [LARGE SCALE GENOMIC DNA]</scope>
    <source>
        <strain evidence="10">S1</strain>
    </source>
</reference>
<keyword evidence="5" id="KW-0408">Iron</keyword>
<feature type="domain" description="2Fe-2S ferredoxin-type" evidence="7">
    <location>
        <begin position="228"/>
        <end position="313"/>
    </location>
</feature>
<evidence type="ECO:0000259" key="7">
    <source>
        <dbReference type="PROSITE" id="PS51085"/>
    </source>
</evidence>
<evidence type="ECO:0000256" key="3">
    <source>
        <dbReference type="ARBA" id="ARBA00022723"/>
    </source>
</evidence>
<evidence type="ECO:0000313" key="9">
    <source>
        <dbReference type="EMBL" id="CDN86373.1"/>
    </source>
</evidence>
<dbReference type="Proteomes" id="UP000028878">
    <property type="component" value="Unassembled WGS sequence"/>
</dbReference>
<dbReference type="AlphaFoldDB" id="A0A1L1PE79"/>
<evidence type="ECO:0000256" key="4">
    <source>
        <dbReference type="ARBA" id="ARBA00023002"/>
    </source>
</evidence>
<dbReference type="CDD" id="cd06185">
    <property type="entry name" value="PDR_like"/>
    <property type="match status" value="1"/>
</dbReference>
<dbReference type="GO" id="GO:0051213">
    <property type="term" value="F:dioxygenase activity"/>
    <property type="evidence" value="ECO:0007669"/>
    <property type="project" value="UniProtKB-KW"/>
</dbReference>
<evidence type="ECO:0000256" key="5">
    <source>
        <dbReference type="ARBA" id="ARBA00023004"/>
    </source>
</evidence>
<dbReference type="Gene3D" id="3.40.50.80">
    <property type="entry name" value="Nucleotide-binding domain of ferredoxin-NADP reductase (FNR) module"/>
    <property type="match status" value="1"/>
</dbReference>
<organism evidence="9 10">
    <name type="scientific">Hydrogenophaga intermedia</name>
    <dbReference type="NCBI Taxonomy" id="65786"/>
    <lineage>
        <taxon>Bacteria</taxon>
        <taxon>Pseudomonadati</taxon>
        <taxon>Pseudomonadota</taxon>
        <taxon>Betaproteobacteria</taxon>
        <taxon>Burkholderiales</taxon>
        <taxon>Comamonadaceae</taxon>
        <taxon>Hydrogenophaga</taxon>
    </lineage>
</organism>
<sequence>MAPVSLRIHAIAYGADDVLLFDLRAPARGGLAPFDAGAHIDLRLPRGITRSYSLLNDPAERHRYVIGVKREPESRGGSAWLHGDARVGALIEVDGPSNHFALDESAPHVVFIAGGIGITPLWSMVQRLEHLGTPWTLHYRARSRRGAALVDELAGHGDRVHLSFGDEGAPSLDLAAIVAAAPEGAHFYCCGPVPMLEAFEAACAGLDPARVHLEYFAAKEAPATEGGFVVHLARSGRTIPIAAGCTILDALQASGVAVPSSCQQGVCGICETAVLAGVPDHRDLVLSEQERAAGRTMMICCSGATSAELTLDL</sequence>